<dbReference type="InterPro" id="IPR029063">
    <property type="entry name" value="SAM-dependent_MTases_sf"/>
</dbReference>
<gene>
    <name evidence="2" type="ORF">DI563_22195</name>
</gene>
<evidence type="ECO:0000313" key="2">
    <source>
        <dbReference type="EMBL" id="PZQ67034.1"/>
    </source>
</evidence>
<reference evidence="2 3" key="1">
    <citation type="submission" date="2017-08" db="EMBL/GenBank/DDBJ databases">
        <title>Infants hospitalized years apart are colonized by the same room-sourced microbial strains.</title>
        <authorList>
            <person name="Brooks B."/>
            <person name="Olm M.R."/>
            <person name="Firek B.A."/>
            <person name="Baker R."/>
            <person name="Thomas B.C."/>
            <person name="Morowitz M.J."/>
            <person name="Banfield J.F."/>
        </authorList>
    </citation>
    <scope>NUCLEOTIDE SEQUENCE [LARGE SCALE GENOMIC DNA]</scope>
    <source>
        <strain evidence="2">S2_005_003_R2_41</strain>
    </source>
</reference>
<dbReference type="AlphaFoldDB" id="A0A2W5PQ06"/>
<dbReference type="InterPro" id="IPR041698">
    <property type="entry name" value="Methyltransf_25"/>
</dbReference>
<accession>A0A2W5PQ06</accession>
<sequence>MSAKASSLPAYFDSLYGAAEDPYGVRSRWYESRKRALLVASLTRPRYRSAYEPACGTAELTAALAERCERVLASDFNAHAVDVARRRTAEQPHVRVERHALPQDWPHAGGPFDLIVLGEIGYFIEPAAWAEVAQACLASLAADGELVACDWRPDFAERRQSTQAVHEALERLGLRRLVRHEEDDFVLQLWSRDARSVAAREGIG</sequence>
<dbReference type="Pfam" id="PF13649">
    <property type="entry name" value="Methyltransf_25"/>
    <property type="match status" value="1"/>
</dbReference>
<dbReference type="Proteomes" id="UP000249135">
    <property type="component" value="Unassembled WGS sequence"/>
</dbReference>
<dbReference type="GO" id="GO:0032259">
    <property type="term" value="P:methylation"/>
    <property type="evidence" value="ECO:0007669"/>
    <property type="project" value="UniProtKB-KW"/>
</dbReference>
<evidence type="ECO:0000313" key="3">
    <source>
        <dbReference type="Proteomes" id="UP000249135"/>
    </source>
</evidence>
<keyword evidence="2" id="KW-0808">Transferase</keyword>
<feature type="domain" description="Methyltransferase" evidence="1">
    <location>
        <begin position="54"/>
        <end position="144"/>
    </location>
</feature>
<dbReference type="CDD" id="cd02440">
    <property type="entry name" value="AdoMet_MTases"/>
    <property type="match status" value="1"/>
</dbReference>
<evidence type="ECO:0000259" key="1">
    <source>
        <dbReference type="Pfam" id="PF13649"/>
    </source>
</evidence>
<comment type="caution">
    <text evidence="2">The sequence shown here is derived from an EMBL/GenBank/DDBJ whole genome shotgun (WGS) entry which is preliminary data.</text>
</comment>
<organism evidence="2 3">
    <name type="scientific">Variovorax paradoxus</name>
    <dbReference type="NCBI Taxonomy" id="34073"/>
    <lineage>
        <taxon>Bacteria</taxon>
        <taxon>Pseudomonadati</taxon>
        <taxon>Pseudomonadota</taxon>
        <taxon>Betaproteobacteria</taxon>
        <taxon>Burkholderiales</taxon>
        <taxon>Comamonadaceae</taxon>
        <taxon>Variovorax</taxon>
    </lineage>
</organism>
<dbReference type="Gene3D" id="3.40.50.150">
    <property type="entry name" value="Vaccinia Virus protein VP39"/>
    <property type="match status" value="1"/>
</dbReference>
<dbReference type="EMBL" id="QFPP01000374">
    <property type="protein sequence ID" value="PZQ67034.1"/>
    <property type="molecule type" value="Genomic_DNA"/>
</dbReference>
<protein>
    <submittedName>
        <fullName evidence="2">SAM-dependent methyltransferase</fullName>
    </submittedName>
</protein>
<dbReference type="GO" id="GO:0008168">
    <property type="term" value="F:methyltransferase activity"/>
    <property type="evidence" value="ECO:0007669"/>
    <property type="project" value="UniProtKB-KW"/>
</dbReference>
<dbReference type="SUPFAM" id="SSF53335">
    <property type="entry name" value="S-adenosyl-L-methionine-dependent methyltransferases"/>
    <property type="match status" value="1"/>
</dbReference>
<name>A0A2W5PQ06_VARPD</name>
<keyword evidence="2" id="KW-0489">Methyltransferase</keyword>
<proteinExistence type="predicted"/>